<keyword evidence="1" id="KW-1133">Transmembrane helix</keyword>
<keyword evidence="4" id="KW-1185">Reference proteome</keyword>
<dbReference type="InterPro" id="IPR016410">
    <property type="entry name" value="Phage_imm"/>
</dbReference>
<dbReference type="Pfam" id="PF09851">
    <property type="entry name" value="SHOCT"/>
    <property type="match status" value="1"/>
</dbReference>
<name>A0A1T2KS44_9GAMM</name>
<proteinExistence type="predicted"/>
<gene>
    <name evidence="3" type="ORF">BOW51_11125</name>
</gene>
<dbReference type="Pfam" id="PF14373">
    <property type="entry name" value="Imm_superinfect"/>
    <property type="match status" value="1"/>
</dbReference>
<feature type="transmembrane region" description="Helical" evidence="1">
    <location>
        <begin position="6"/>
        <end position="27"/>
    </location>
</feature>
<dbReference type="RefSeq" id="WP_078488081.1">
    <property type="nucleotide sequence ID" value="NZ_MPRJ01000089.1"/>
</dbReference>
<protein>
    <recommendedName>
        <fullName evidence="2">SHOCT domain-containing protein</fullName>
    </recommendedName>
</protein>
<reference evidence="3 4" key="1">
    <citation type="submission" date="2016-11" db="EMBL/GenBank/DDBJ databases">
        <title>Mixed transmission modes and dynamic genome evolution in an obligate animal-bacterial symbiosis.</title>
        <authorList>
            <person name="Russell S.L."/>
            <person name="Corbett-Detig R.B."/>
            <person name="Cavanaugh C.M."/>
        </authorList>
    </citation>
    <scope>NUCLEOTIDE SEQUENCE [LARGE SCALE GENOMIC DNA]</scope>
    <source>
        <strain evidence="3">Se-Cadez</strain>
    </source>
</reference>
<comment type="caution">
    <text evidence="3">The sequence shown here is derived from an EMBL/GenBank/DDBJ whole genome shotgun (WGS) entry which is preliminary data.</text>
</comment>
<feature type="transmembrane region" description="Helical" evidence="1">
    <location>
        <begin position="39"/>
        <end position="60"/>
    </location>
</feature>
<evidence type="ECO:0000313" key="4">
    <source>
        <dbReference type="Proteomes" id="UP000190896"/>
    </source>
</evidence>
<evidence type="ECO:0000256" key="1">
    <source>
        <dbReference type="SAM" id="Phobius"/>
    </source>
</evidence>
<feature type="domain" description="SHOCT" evidence="2">
    <location>
        <begin position="81"/>
        <end position="104"/>
    </location>
</feature>
<keyword evidence="1" id="KW-0812">Transmembrane</keyword>
<sequence>MGIGGISIWQILTLLILLFVFLLPTYIASKKNHPYKVAIILVNILGGIFWGIGWLIALVWCFIEPKQANNNQAPQITATDDIEKLHELKEKGAITQEEFDSRKKVFTGDIDNATEPRDLEQPAENMKPEERIQFLAGVSKRLFMALSDLRGEPPQVESALFQLASVIDSTSKKYYPDEGSSKKRFCQYLKARIQFPSATRQSWLEGKLR</sequence>
<organism evidence="3 4">
    <name type="scientific">Solemya velesiana gill symbiont</name>
    <dbReference type="NCBI Taxonomy" id="1918948"/>
    <lineage>
        <taxon>Bacteria</taxon>
        <taxon>Pseudomonadati</taxon>
        <taxon>Pseudomonadota</taxon>
        <taxon>Gammaproteobacteria</taxon>
        <taxon>sulfur-oxidizing symbionts</taxon>
    </lineage>
</organism>
<dbReference type="InterPro" id="IPR018649">
    <property type="entry name" value="SHOCT"/>
</dbReference>
<dbReference type="OrthoDB" id="9814116at2"/>
<dbReference type="EMBL" id="MPRJ01000089">
    <property type="protein sequence ID" value="OOZ35621.1"/>
    <property type="molecule type" value="Genomic_DNA"/>
</dbReference>
<evidence type="ECO:0000313" key="3">
    <source>
        <dbReference type="EMBL" id="OOZ35621.1"/>
    </source>
</evidence>
<keyword evidence="1" id="KW-0472">Membrane</keyword>
<dbReference type="Proteomes" id="UP000190896">
    <property type="component" value="Unassembled WGS sequence"/>
</dbReference>
<evidence type="ECO:0000259" key="2">
    <source>
        <dbReference type="Pfam" id="PF09851"/>
    </source>
</evidence>
<dbReference type="AlphaFoldDB" id="A0A1T2KS44"/>
<accession>A0A1T2KS44</accession>